<dbReference type="InterPro" id="IPR011335">
    <property type="entry name" value="Restrct_endonuc-II-like"/>
</dbReference>
<dbReference type="Gene3D" id="3.40.960.10">
    <property type="entry name" value="VSR Endonuclease"/>
    <property type="match status" value="1"/>
</dbReference>
<dbReference type="SUPFAM" id="SSF52980">
    <property type="entry name" value="Restriction endonuclease-like"/>
    <property type="match status" value="1"/>
</dbReference>
<evidence type="ECO:0000259" key="1">
    <source>
        <dbReference type="Pfam" id="PF04480"/>
    </source>
</evidence>
<gene>
    <name evidence="2" type="ORF">K0O64_07410</name>
</gene>
<name>A0ABX8VKU8_9MYCO</name>
<reference evidence="2 3" key="1">
    <citation type="submission" date="2021-07" db="EMBL/GenBank/DDBJ databases">
        <title>Whole genome sequencing of non-tuberculosis mycobacteria type-strains.</title>
        <authorList>
            <person name="Igarashi Y."/>
            <person name="Osugi A."/>
            <person name="Mitarai S."/>
        </authorList>
    </citation>
    <scope>NUCLEOTIDE SEQUENCE [LARGE SCALE GENOMIC DNA]</scope>
    <source>
        <strain evidence="2 3">JCM 16370</strain>
    </source>
</reference>
<organism evidence="2 3">
    <name type="scientific">Mycolicibacterium pallens</name>
    <dbReference type="NCBI Taxonomy" id="370524"/>
    <lineage>
        <taxon>Bacteria</taxon>
        <taxon>Bacillati</taxon>
        <taxon>Actinomycetota</taxon>
        <taxon>Actinomycetes</taxon>
        <taxon>Mycobacteriales</taxon>
        <taxon>Mycobacteriaceae</taxon>
        <taxon>Mycolicibacterium</taxon>
    </lineage>
</organism>
<protein>
    <submittedName>
        <fullName evidence="2">DUF559 domain-containing protein</fullName>
    </submittedName>
</protein>
<sequence length="302" mass="33447">MADLHAPFRGSAAIAAGLVSRRSLHRNFRAVYRDVYVPRDQELTPSVKAKAAWVWSDETATVAGLSAAALLGCRWIDDRHPAELMRRNGKPAKGILIHRDELDSDEICDVGGVAVTTAARTAFDLGRRGDLSKAAILLDALGNATDLSDADVRTVVDRHRGARGIVQLRQALDLMDPGAESPQESRTRLLLVRSGLPVPTTQIKVVDEFGHLIARLDMGWPQWRVAVEFDGAQHWLDPVQRTRDINRFAELEECGWRIIRVNSQLLRTAPGLVVERVVTALRAAGCPIEWPLETRFSLKYVS</sequence>
<evidence type="ECO:0000313" key="3">
    <source>
        <dbReference type="Proteomes" id="UP000825367"/>
    </source>
</evidence>
<dbReference type="Proteomes" id="UP000825367">
    <property type="component" value="Chromosome"/>
</dbReference>
<dbReference type="RefSeq" id="WP_096310580.1">
    <property type="nucleotide sequence ID" value="NZ_CP080333.1"/>
</dbReference>
<dbReference type="InterPro" id="IPR007569">
    <property type="entry name" value="DUF559"/>
</dbReference>
<keyword evidence="3" id="KW-1185">Reference proteome</keyword>
<feature type="domain" description="DUF559" evidence="1">
    <location>
        <begin position="222"/>
        <end position="281"/>
    </location>
</feature>
<dbReference type="Pfam" id="PF04480">
    <property type="entry name" value="DUF559"/>
    <property type="match status" value="1"/>
</dbReference>
<evidence type="ECO:0000313" key="2">
    <source>
        <dbReference type="EMBL" id="QYL18337.1"/>
    </source>
</evidence>
<proteinExistence type="predicted"/>
<dbReference type="EMBL" id="CP080333">
    <property type="protein sequence ID" value="QYL18337.1"/>
    <property type="molecule type" value="Genomic_DNA"/>
</dbReference>
<accession>A0ABX8VKU8</accession>